<dbReference type="RefSeq" id="XP_033180092.1">
    <property type="nucleotide sequence ID" value="XM_033324201.1"/>
</dbReference>
<dbReference type="GeneID" id="117152427"/>
<sequence length="157" mass="16424">MQRKERSISLLIVSNGGGRLAARNCPAAPKTRSGKAGETARQATKGKTNGTDWFPVAQLRDEAAAARGRPFRSPGFVTGGRKRSHPLITQLKRTGNPGSPGTVGLDDATRCVDSVTVIVAITATTGVTVSKGDAVEVSFMEFVLNDCPIANDALQSS</sequence>
<organism evidence="2 3">
    <name type="scientific">Bombus impatiens</name>
    <name type="common">Bumblebee</name>
    <dbReference type="NCBI Taxonomy" id="132113"/>
    <lineage>
        <taxon>Eukaryota</taxon>
        <taxon>Metazoa</taxon>
        <taxon>Ecdysozoa</taxon>
        <taxon>Arthropoda</taxon>
        <taxon>Hexapoda</taxon>
        <taxon>Insecta</taxon>
        <taxon>Pterygota</taxon>
        <taxon>Neoptera</taxon>
        <taxon>Endopterygota</taxon>
        <taxon>Hymenoptera</taxon>
        <taxon>Apocrita</taxon>
        <taxon>Aculeata</taxon>
        <taxon>Apoidea</taxon>
        <taxon>Anthophila</taxon>
        <taxon>Apidae</taxon>
        <taxon>Bombus</taxon>
        <taxon>Pyrobombus</taxon>
    </lineage>
</organism>
<protein>
    <submittedName>
        <fullName evidence="3">Uncharacterized protein LOC117152427</fullName>
    </submittedName>
</protein>
<feature type="region of interest" description="Disordered" evidence="1">
    <location>
        <begin position="23"/>
        <end position="51"/>
    </location>
</feature>
<evidence type="ECO:0000313" key="2">
    <source>
        <dbReference type="Proteomes" id="UP000515180"/>
    </source>
</evidence>
<reference evidence="3" key="1">
    <citation type="submission" date="2025-08" db="UniProtKB">
        <authorList>
            <consortium name="RefSeq"/>
        </authorList>
    </citation>
    <scope>IDENTIFICATION</scope>
</reference>
<dbReference type="AlphaFoldDB" id="A0A6P8LLR9"/>
<evidence type="ECO:0000256" key="1">
    <source>
        <dbReference type="SAM" id="MobiDB-lite"/>
    </source>
</evidence>
<feature type="compositionally biased region" description="Polar residues" evidence="1">
    <location>
        <begin position="41"/>
        <end position="51"/>
    </location>
</feature>
<keyword evidence="2" id="KW-1185">Reference proteome</keyword>
<accession>A0A6P8LLR9</accession>
<evidence type="ECO:0000313" key="3">
    <source>
        <dbReference type="RefSeq" id="XP_033180092.1"/>
    </source>
</evidence>
<gene>
    <name evidence="3" type="primary">LOC117152427</name>
</gene>
<dbReference type="Proteomes" id="UP000515180">
    <property type="component" value="Unplaced"/>
</dbReference>
<proteinExistence type="predicted"/>
<name>A0A6P8LLR9_BOMIM</name>